<dbReference type="GO" id="GO:0005524">
    <property type="term" value="F:ATP binding"/>
    <property type="evidence" value="ECO:0007669"/>
    <property type="project" value="InterPro"/>
</dbReference>
<evidence type="ECO:0000256" key="2">
    <source>
        <dbReference type="ARBA" id="ARBA00012727"/>
    </source>
</evidence>
<comment type="similarity">
    <text evidence="1">Belongs to the ATP-dependent DNA ligase family.</text>
</comment>
<dbReference type="PANTHER" id="PTHR45674">
    <property type="entry name" value="DNA LIGASE 1/3 FAMILY MEMBER"/>
    <property type="match status" value="1"/>
</dbReference>
<evidence type="ECO:0000256" key="3">
    <source>
        <dbReference type="ARBA" id="ARBA00022598"/>
    </source>
</evidence>
<evidence type="ECO:0000313" key="6">
    <source>
        <dbReference type="EMBL" id="TQJ12193.1"/>
    </source>
</evidence>
<evidence type="ECO:0000256" key="1">
    <source>
        <dbReference type="ARBA" id="ARBA00007572"/>
    </source>
</evidence>
<dbReference type="PANTHER" id="PTHR45674:SF4">
    <property type="entry name" value="DNA LIGASE 1"/>
    <property type="match status" value="1"/>
</dbReference>
<dbReference type="InterPro" id="IPR044119">
    <property type="entry name" value="Adenylation_LigC-like"/>
</dbReference>
<evidence type="ECO:0000313" key="7">
    <source>
        <dbReference type="Proteomes" id="UP000316298"/>
    </source>
</evidence>
<protein>
    <recommendedName>
        <fullName evidence="2">DNA ligase (ATP)</fullName>
        <ecNumber evidence="2">6.5.1.1</ecNumber>
    </recommendedName>
</protein>
<dbReference type="GO" id="GO:0006310">
    <property type="term" value="P:DNA recombination"/>
    <property type="evidence" value="ECO:0007669"/>
    <property type="project" value="InterPro"/>
</dbReference>
<dbReference type="EMBL" id="VFMM01000002">
    <property type="protein sequence ID" value="TQJ12193.1"/>
    <property type="molecule type" value="Genomic_DNA"/>
</dbReference>
<name>A0A542EA51_9ACTN</name>
<organism evidence="6 7">
    <name type="scientific">Kribbella jejuensis</name>
    <dbReference type="NCBI Taxonomy" id="236068"/>
    <lineage>
        <taxon>Bacteria</taxon>
        <taxon>Bacillati</taxon>
        <taxon>Actinomycetota</taxon>
        <taxon>Actinomycetes</taxon>
        <taxon>Propionibacteriales</taxon>
        <taxon>Kribbellaceae</taxon>
        <taxon>Kribbella</taxon>
    </lineage>
</organism>
<dbReference type="OrthoDB" id="9770771at2"/>
<dbReference type="PROSITE" id="PS50160">
    <property type="entry name" value="DNA_LIGASE_A3"/>
    <property type="match status" value="1"/>
</dbReference>
<comment type="catalytic activity">
    <reaction evidence="4">
        <text>ATP + (deoxyribonucleotide)n-3'-hydroxyl + 5'-phospho-(deoxyribonucleotide)m = (deoxyribonucleotide)n+m + AMP + diphosphate.</text>
        <dbReference type="EC" id="6.5.1.1"/>
    </reaction>
</comment>
<evidence type="ECO:0000259" key="5">
    <source>
        <dbReference type="PROSITE" id="PS50160"/>
    </source>
</evidence>
<gene>
    <name evidence="6" type="ORF">FB475_5123</name>
</gene>
<dbReference type="InterPro" id="IPR012309">
    <property type="entry name" value="DNA_ligase_ATP-dep_C"/>
</dbReference>
<dbReference type="InterPro" id="IPR012310">
    <property type="entry name" value="DNA_ligase_ATP-dep_cent"/>
</dbReference>
<feature type="domain" description="ATP-dependent DNA ligase family profile" evidence="5">
    <location>
        <begin position="123"/>
        <end position="243"/>
    </location>
</feature>
<dbReference type="Proteomes" id="UP000316298">
    <property type="component" value="Unassembled WGS sequence"/>
</dbReference>
<dbReference type="Gene3D" id="3.30.470.30">
    <property type="entry name" value="DNA ligase/mRNA capping enzyme"/>
    <property type="match status" value="1"/>
</dbReference>
<dbReference type="Pfam" id="PF01068">
    <property type="entry name" value="DNA_ligase_A_M"/>
    <property type="match status" value="1"/>
</dbReference>
<dbReference type="CDD" id="cd07970">
    <property type="entry name" value="OBF_DNA_ligase_LigC"/>
    <property type="match status" value="1"/>
</dbReference>
<dbReference type="InterPro" id="IPR012340">
    <property type="entry name" value="NA-bd_OB-fold"/>
</dbReference>
<keyword evidence="7" id="KW-1185">Reference proteome</keyword>
<dbReference type="Pfam" id="PF04679">
    <property type="entry name" value="DNA_ligase_A_C"/>
    <property type="match status" value="1"/>
</dbReference>
<keyword evidence="3 6" id="KW-0436">Ligase</keyword>
<dbReference type="CDD" id="cd07905">
    <property type="entry name" value="Adenylation_DNA_ligase_LigC"/>
    <property type="match status" value="1"/>
</dbReference>
<sequence>MVLAADLRGPVGLELARAVDQVPGERAMPGGSRYELKWDGFRAGVVCTNGEVLLWSRNGKDFTAKFPDVQAALQAQLDVDCVLDGELVVWTGDRLDFDALQQRMVNTVATVRKHLAPQQPASLVVFDLLAIGGVDIRPMRWTARRKRLEDLAKRWQPPVQLSPVTADLSEAREWLNAFKPTGVEGLVVKGATTRYQPGRRDWTKWKTRDSVEAIIGAVTGSLRHPDLLVVGRYRGDDLEVVGRTTTLTDDQAATIGELLKPAGTRHPWPDQLSTHWARGSKTPLIKVQPKIVVEVAADQALQAGHYRHPLRLLRHRTDLDPYDVETLRSD</sequence>
<comment type="caution">
    <text evidence="6">The sequence shown here is derived from an EMBL/GenBank/DDBJ whole genome shotgun (WGS) entry which is preliminary data.</text>
</comment>
<dbReference type="InterPro" id="IPR044117">
    <property type="entry name" value="OBF_LigC-like"/>
</dbReference>
<proteinExistence type="inferred from homology"/>
<dbReference type="EC" id="6.5.1.1" evidence="2"/>
<dbReference type="GO" id="GO:0006281">
    <property type="term" value="P:DNA repair"/>
    <property type="evidence" value="ECO:0007669"/>
    <property type="project" value="InterPro"/>
</dbReference>
<dbReference type="SUPFAM" id="SSF56091">
    <property type="entry name" value="DNA ligase/mRNA capping enzyme, catalytic domain"/>
    <property type="match status" value="1"/>
</dbReference>
<dbReference type="GO" id="GO:0003910">
    <property type="term" value="F:DNA ligase (ATP) activity"/>
    <property type="evidence" value="ECO:0007669"/>
    <property type="project" value="UniProtKB-EC"/>
</dbReference>
<reference evidence="6 7" key="1">
    <citation type="submission" date="2019-06" db="EMBL/GenBank/DDBJ databases">
        <title>Sequencing the genomes of 1000 actinobacteria strains.</title>
        <authorList>
            <person name="Klenk H.-P."/>
        </authorList>
    </citation>
    <scope>NUCLEOTIDE SEQUENCE [LARGE SCALE GENOMIC DNA]</scope>
    <source>
        <strain evidence="6 7">DSM 17305</strain>
    </source>
</reference>
<dbReference type="Gene3D" id="2.40.50.140">
    <property type="entry name" value="Nucleic acid-binding proteins"/>
    <property type="match status" value="1"/>
</dbReference>
<dbReference type="RefSeq" id="WP_141859065.1">
    <property type="nucleotide sequence ID" value="NZ_BAAAKA010000005.1"/>
</dbReference>
<dbReference type="InterPro" id="IPR050191">
    <property type="entry name" value="ATP-dep_DNA_ligase"/>
</dbReference>
<dbReference type="AlphaFoldDB" id="A0A542EA51"/>
<dbReference type="SUPFAM" id="SSF50249">
    <property type="entry name" value="Nucleic acid-binding proteins"/>
    <property type="match status" value="1"/>
</dbReference>
<accession>A0A542EA51</accession>
<evidence type="ECO:0000256" key="4">
    <source>
        <dbReference type="ARBA" id="ARBA00034003"/>
    </source>
</evidence>